<evidence type="ECO:0000313" key="8">
    <source>
        <dbReference type="EMBL" id="KAK6320396.1"/>
    </source>
</evidence>
<evidence type="ECO:0000256" key="2">
    <source>
        <dbReference type="ARBA" id="ARBA00022692"/>
    </source>
</evidence>
<reference evidence="8 9" key="1">
    <citation type="submission" date="2021-04" db="EMBL/GenBank/DDBJ databases">
        <authorList>
            <person name="De Guttry C."/>
            <person name="Zahm M."/>
            <person name="Klopp C."/>
            <person name="Cabau C."/>
            <person name="Louis A."/>
            <person name="Berthelot C."/>
            <person name="Parey E."/>
            <person name="Roest Crollius H."/>
            <person name="Montfort J."/>
            <person name="Robinson-Rechavi M."/>
            <person name="Bucao C."/>
            <person name="Bouchez O."/>
            <person name="Gislard M."/>
            <person name="Lluch J."/>
            <person name="Milhes M."/>
            <person name="Lampietro C."/>
            <person name="Lopez Roques C."/>
            <person name="Donnadieu C."/>
            <person name="Braasch I."/>
            <person name="Desvignes T."/>
            <person name="Postlethwait J."/>
            <person name="Bobe J."/>
            <person name="Wedekind C."/>
            <person name="Guiguen Y."/>
        </authorList>
    </citation>
    <scope>NUCLEOTIDE SEQUENCE [LARGE SCALE GENOMIC DNA]</scope>
    <source>
        <strain evidence="8">Cs_M1</strain>
        <tissue evidence="8">Blood</tissue>
    </source>
</reference>
<dbReference type="Proteomes" id="UP001356427">
    <property type="component" value="Unassembled WGS sequence"/>
</dbReference>
<evidence type="ECO:0000256" key="1">
    <source>
        <dbReference type="ARBA" id="ARBA00004141"/>
    </source>
</evidence>
<keyword evidence="9" id="KW-1185">Reference proteome</keyword>
<dbReference type="GO" id="GO:0005789">
    <property type="term" value="C:endoplasmic reticulum membrane"/>
    <property type="evidence" value="ECO:0007669"/>
    <property type="project" value="TreeGrafter"/>
</dbReference>
<evidence type="ECO:0000256" key="3">
    <source>
        <dbReference type="ARBA" id="ARBA00022989"/>
    </source>
</evidence>
<dbReference type="PANTHER" id="PTHR14568:SF13">
    <property type="entry name" value="SI:DKEY-19F23.3"/>
    <property type="match status" value="1"/>
</dbReference>
<feature type="domain" description="EXPERA" evidence="7">
    <location>
        <begin position="1"/>
        <end position="84"/>
    </location>
</feature>
<name>A0AAN8M923_9TELE</name>
<protein>
    <recommendedName>
        <fullName evidence="7">EXPERA domain-containing protein</fullName>
    </recommendedName>
</protein>
<sequence>MILHLLFYVLPMLGAFVYGLIVPGCTWVPDWTVFVAGGIAQCQWAHIGASLHPRTVAPFRIQGEAFLAVLAANLLYAVIPSLIAMHCTSNTNFFLTVTKLPGMEGMPWVPDADTLVEKKHN</sequence>
<accession>A0AAN8M923</accession>
<dbReference type="GO" id="GO:0055088">
    <property type="term" value="P:lipid homeostasis"/>
    <property type="evidence" value="ECO:0007669"/>
    <property type="project" value="TreeGrafter"/>
</dbReference>
<dbReference type="GO" id="GO:0019216">
    <property type="term" value="P:regulation of lipid metabolic process"/>
    <property type="evidence" value="ECO:0007669"/>
    <property type="project" value="TreeGrafter"/>
</dbReference>
<evidence type="ECO:0000313" key="9">
    <source>
        <dbReference type="Proteomes" id="UP001356427"/>
    </source>
</evidence>
<comment type="caution">
    <text evidence="8">The sequence shown here is derived from an EMBL/GenBank/DDBJ whole genome shotgun (WGS) entry which is preliminary data.</text>
</comment>
<proteinExistence type="predicted"/>
<evidence type="ECO:0000259" key="7">
    <source>
        <dbReference type="PROSITE" id="PS51751"/>
    </source>
</evidence>
<keyword evidence="2 5" id="KW-0812">Transmembrane</keyword>
<keyword evidence="3 5" id="KW-1133">Transmembrane helix</keyword>
<comment type="subcellular location">
    <subcellularLocation>
        <location evidence="1">Membrane</location>
        <topology evidence="1">Multi-pass membrane protein</topology>
    </subcellularLocation>
</comment>
<dbReference type="AlphaFoldDB" id="A0AAN8M923"/>
<evidence type="ECO:0000256" key="6">
    <source>
        <dbReference type="SAM" id="Phobius"/>
    </source>
</evidence>
<evidence type="ECO:0000256" key="5">
    <source>
        <dbReference type="PROSITE-ProRule" id="PRU01087"/>
    </source>
</evidence>
<dbReference type="PROSITE" id="PS51751">
    <property type="entry name" value="EXPERA"/>
    <property type="match status" value="1"/>
</dbReference>
<dbReference type="EMBL" id="JAGTTL010000007">
    <property type="protein sequence ID" value="KAK6320396.1"/>
    <property type="molecule type" value="Genomic_DNA"/>
</dbReference>
<dbReference type="InterPro" id="IPR033118">
    <property type="entry name" value="EXPERA"/>
</dbReference>
<gene>
    <name evidence="8" type="ORF">J4Q44_G00095030</name>
</gene>
<dbReference type="GO" id="GO:0033116">
    <property type="term" value="C:endoplasmic reticulum-Golgi intermediate compartment membrane"/>
    <property type="evidence" value="ECO:0007669"/>
    <property type="project" value="TreeGrafter"/>
</dbReference>
<feature type="transmembrane region" description="Helical" evidence="6">
    <location>
        <begin position="65"/>
        <end position="85"/>
    </location>
</feature>
<dbReference type="PANTHER" id="PTHR14568">
    <property type="entry name" value="TRANSMEMBRANE SUPERFAMILY 6 MEMBER 1/2"/>
    <property type="match status" value="1"/>
</dbReference>
<organism evidence="8 9">
    <name type="scientific">Coregonus suidteri</name>
    <dbReference type="NCBI Taxonomy" id="861788"/>
    <lineage>
        <taxon>Eukaryota</taxon>
        <taxon>Metazoa</taxon>
        <taxon>Chordata</taxon>
        <taxon>Craniata</taxon>
        <taxon>Vertebrata</taxon>
        <taxon>Euteleostomi</taxon>
        <taxon>Actinopterygii</taxon>
        <taxon>Neopterygii</taxon>
        <taxon>Teleostei</taxon>
        <taxon>Protacanthopterygii</taxon>
        <taxon>Salmoniformes</taxon>
        <taxon>Salmonidae</taxon>
        <taxon>Coregoninae</taxon>
        <taxon>Coregonus</taxon>
    </lineage>
</organism>
<evidence type="ECO:0000256" key="4">
    <source>
        <dbReference type="ARBA" id="ARBA00023136"/>
    </source>
</evidence>
<keyword evidence="4 5" id="KW-0472">Membrane</keyword>